<dbReference type="AlphaFoldDB" id="A0A8X6V7G7"/>
<organism evidence="1 2">
    <name type="scientific">Trichonephila clavipes</name>
    <name type="common">Golden silk orbweaver</name>
    <name type="synonym">Nephila clavipes</name>
    <dbReference type="NCBI Taxonomy" id="2585209"/>
    <lineage>
        <taxon>Eukaryota</taxon>
        <taxon>Metazoa</taxon>
        <taxon>Ecdysozoa</taxon>
        <taxon>Arthropoda</taxon>
        <taxon>Chelicerata</taxon>
        <taxon>Arachnida</taxon>
        <taxon>Araneae</taxon>
        <taxon>Araneomorphae</taxon>
        <taxon>Entelegynae</taxon>
        <taxon>Araneoidea</taxon>
        <taxon>Nephilidae</taxon>
        <taxon>Trichonephila</taxon>
    </lineage>
</organism>
<keyword evidence="2" id="KW-1185">Reference proteome</keyword>
<protein>
    <submittedName>
        <fullName evidence="1">Uncharacterized protein</fullName>
    </submittedName>
</protein>
<dbReference type="Proteomes" id="UP000887159">
    <property type="component" value="Unassembled WGS sequence"/>
</dbReference>
<accession>A0A8X6V7G7</accession>
<evidence type="ECO:0000313" key="1">
    <source>
        <dbReference type="EMBL" id="GFX97293.1"/>
    </source>
</evidence>
<gene>
    <name evidence="1" type="ORF">TNCV_1076641</name>
</gene>
<reference evidence="1" key="1">
    <citation type="submission" date="2020-08" db="EMBL/GenBank/DDBJ databases">
        <title>Multicomponent nature underlies the extraordinary mechanical properties of spider dragline silk.</title>
        <authorList>
            <person name="Kono N."/>
            <person name="Nakamura H."/>
            <person name="Mori M."/>
            <person name="Yoshida Y."/>
            <person name="Ohtoshi R."/>
            <person name="Malay A.D."/>
            <person name="Moran D.A.P."/>
            <person name="Tomita M."/>
            <person name="Numata K."/>
            <person name="Arakawa K."/>
        </authorList>
    </citation>
    <scope>NUCLEOTIDE SEQUENCE</scope>
</reference>
<evidence type="ECO:0000313" key="2">
    <source>
        <dbReference type="Proteomes" id="UP000887159"/>
    </source>
</evidence>
<proteinExistence type="predicted"/>
<name>A0A8X6V7G7_TRICX</name>
<comment type="caution">
    <text evidence="1">The sequence shown here is derived from an EMBL/GenBank/DDBJ whole genome shotgun (WGS) entry which is preliminary data.</text>
</comment>
<sequence>MKSIPPGWKTKRNKVVTSPCHGDVVRHVGRRRQMTSIRQETVENLLKNETDFELPVLSMRAAKQFDLSNHTDNSAFFFLSLADCLVFREAGDERKSLRECAFHERPR</sequence>
<dbReference type="EMBL" id="BMAU01021197">
    <property type="protein sequence ID" value="GFX97293.1"/>
    <property type="molecule type" value="Genomic_DNA"/>
</dbReference>